<dbReference type="Pfam" id="PF00535">
    <property type="entry name" value="Glycos_transf_2"/>
    <property type="match status" value="1"/>
</dbReference>
<dbReference type="STRING" id="574650.SAMN04487966_10923"/>
<evidence type="ECO:0000256" key="6">
    <source>
        <dbReference type="ARBA" id="ARBA00037281"/>
    </source>
</evidence>
<keyword evidence="12" id="KW-1185">Reference proteome</keyword>
<dbReference type="OrthoDB" id="9802632at2"/>
<comment type="subcellular location">
    <subcellularLocation>
        <location evidence="1">Cell membrane</location>
    </subcellularLocation>
</comment>
<accession>A0A1I7MPV3</accession>
<evidence type="ECO:0000256" key="2">
    <source>
        <dbReference type="ARBA" id="ARBA00022475"/>
    </source>
</evidence>
<evidence type="ECO:0000256" key="3">
    <source>
        <dbReference type="ARBA" id="ARBA00022676"/>
    </source>
</evidence>
<dbReference type="PANTHER" id="PTHR43646">
    <property type="entry name" value="GLYCOSYLTRANSFERASE"/>
    <property type="match status" value="1"/>
</dbReference>
<keyword evidence="2" id="KW-1003">Cell membrane</keyword>
<evidence type="ECO:0000256" key="7">
    <source>
        <dbReference type="ARBA" id="ARBA00037904"/>
    </source>
</evidence>
<evidence type="ECO:0000256" key="5">
    <source>
        <dbReference type="ARBA" id="ARBA00023136"/>
    </source>
</evidence>
<dbReference type="RefSeq" id="WP_091698282.1">
    <property type="nucleotide sequence ID" value="NZ_FPCG01000009.1"/>
</dbReference>
<comment type="similarity">
    <text evidence="8">Belongs to the glycosyltransferase 2 family. CrtQ subfamily.</text>
</comment>
<organism evidence="11 12">
    <name type="scientific">Micrococcus terreus</name>
    <dbReference type="NCBI Taxonomy" id="574650"/>
    <lineage>
        <taxon>Bacteria</taxon>
        <taxon>Bacillati</taxon>
        <taxon>Actinomycetota</taxon>
        <taxon>Actinomycetes</taxon>
        <taxon>Micrococcales</taxon>
        <taxon>Micrococcaceae</taxon>
        <taxon>Micrococcus</taxon>
    </lineage>
</organism>
<sequence length="260" mass="28765">MSDARTVTVSVVIPVLNDAGPLAECLAHLARQSRRAEEVLVVDNGSTDGSAELARAWGARVVEEPVRGIPAAAATGYDAAGGSVIVRCDADTRAPADWLERVVAAFEADPGLDAVTGPGLFYDPPGLRGRVLSALYMSGYRWAAGSTLAGTPLWGTNFALRAEAWECVRERVHRDRADVHDDLDLSFHLHLDGRRVRFLPQLRVGAAGRMFRSRAQVRRQFSLAAQTLRLNWAELSPGQRWVQRVQRNWDEQRRAVRREY</sequence>
<dbReference type="InterPro" id="IPR001173">
    <property type="entry name" value="Glyco_trans_2-like"/>
</dbReference>
<dbReference type="PANTHER" id="PTHR43646:SF2">
    <property type="entry name" value="GLYCOSYLTRANSFERASE 2-LIKE DOMAIN-CONTAINING PROTEIN"/>
    <property type="match status" value="1"/>
</dbReference>
<evidence type="ECO:0000256" key="8">
    <source>
        <dbReference type="ARBA" id="ARBA00038120"/>
    </source>
</evidence>
<gene>
    <name evidence="11" type="ORF">SAMN04487966_10923</name>
</gene>
<keyword evidence="4 11" id="KW-0808">Transferase</keyword>
<name>A0A1I7MPV3_9MICC</name>
<protein>
    <recommendedName>
        <fullName evidence="9">4,4'-diaponeurosporenoate glycosyltransferase</fullName>
    </recommendedName>
</protein>
<dbReference type="Proteomes" id="UP000198881">
    <property type="component" value="Unassembled WGS sequence"/>
</dbReference>
<keyword evidence="3" id="KW-0328">Glycosyltransferase</keyword>
<evidence type="ECO:0000259" key="10">
    <source>
        <dbReference type="Pfam" id="PF00535"/>
    </source>
</evidence>
<dbReference type="GO" id="GO:0016757">
    <property type="term" value="F:glycosyltransferase activity"/>
    <property type="evidence" value="ECO:0007669"/>
    <property type="project" value="UniProtKB-KW"/>
</dbReference>
<dbReference type="SUPFAM" id="SSF53448">
    <property type="entry name" value="Nucleotide-diphospho-sugar transferases"/>
    <property type="match status" value="1"/>
</dbReference>
<dbReference type="GO" id="GO:0005886">
    <property type="term" value="C:plasma membrane"/>
    <property type="evidence" value="ECO:0007669"/>
    <property type="project" value="UniProtKB-SubCell"/>
</dbReference>
<reference evidence="11 12" key="1">
    <citation type="submission" date="2016-10" db="EMBL/GenBank/DDBJ databases">
        <authorList>
            <person name="de Groot N.N."/>
        </authorList>
    </citation>
    <scope>NUCLEOTIDE SEQUENCE [LARGE SCALE GENOMIC DNA]</scope>
    <source>
        <strain evidence="11 12">CGMCC 1.7054</strain>
    </source>
</reference>
<feature type="domain" description="Glycosyltransferase 2-like" evidence="10">
    <location>
        <begin position="10"/>
        <end position="132"/>
    </location>
</feature>
<evidence type="ECO:0000256" key="1">
    <source>
        <dbReference type="ARBA" id="ARBA00004236"/>
    </source>
</evidence>
<dbReference type="CDD" id="cd00761">
    <property type="entry name" value="Glyco_tranf_GTA_type"/>
    <property type="match status" value="1"/>
</dbReference>
<dbReference type="AlphaFoldDB" id="A0A1I7MPV3"/>
<dbReference type="EMBL" id="FPCG01000009">
    <property type="protein sequence ID" value="SFV23928.1"/>
    <property type="molecule type" value="Genomic_DNA"/>
</dbReference>
<evidence type="ECO:0000256" key="4">
    <source>
        <dbReference type="ARBA" id="ARBA00022679"/>
    </source>
</evidence>
<comment type="pathway">
    <text evidence="7">Carotenoid biosynthesis; staphyloxanthin biosynthesis; staphyloxanthin from farnesyl diphosphate: step 4/5.</text>
</comment>
<dbReference type="Gene3D" id="3.90.550.10">
    <property type="entry name" value="Spore Coat Polysaccharide Biosynthesis Protein SpsA, Chain A"/>
    <property type="match status" value="1"/>
</dbReference>
<evidence type="ECO:0000313" key="12">
    <source>
        <dbReference type="Proteomes" id="UP000198881"/>
    </source>
</evidence>
<evidence type="ECO:0000256" key="9">
    <source>
        <dbReference type="ARBA" id="ARBA00040345"/>
    </source>
</evidence>
<dbReference type="InterPro" id="IPR029044">
    <property type="entry name" value="Nucleotide-diphossugar_trans"/>
</dbReference>
<comment type="function">
    <text evidence="6">Catalyzes the glycosylation of 4,4'-diaponeurosporenoate, i.e. the esterification of glucose at the C1'' position with the carboxyl group of 4,4'-diaponeurosporenic acid, to form glycosyl-4,4'-diaponeurosporenoate. This is a step in the biosynthesis of staphyloxanthin, an orange pigment present in most staphylococci strains.</text>
</comment>
<proteinExistence type="inferred from homology"/>
<evidence type="ECO:0000313" key="11">
    <source>
        <dbReference type="EMBL" id="SFV23928.1"/>
    </source>
</evidence>
<keyword evidence="5" id="KW-0472">Membrane</keyword>